<dbReference type="Proteomes" id="UP000256862">
    <property type="component" value="Chromosome CO2235"/>
</dbReference>
<dbReference type="GeneID" id="303492057"/>
<protein>
    <recommendedName>
        <fullName evidence="9">Copper resistance protein CopC</fullName>
    </recommendedName>
</protein>
<evidence type="ECO:0000313" key="3">
    <source>
        <dbReference type="EMBL" id="QRQ95896.1"/>
    </source>
</evidence>
<reference evidence="3 8" key="4">
    <citation type="submission" date="2021-02" db="EMBL/GenBank/DDBJ databases">
        <title>Complete Genome Sequence of Cupriavidus oxalaticus Strain Ox1, a Soil Oxalate-Degrading Species.</title>
        <authorList>
            <person name="Palmieri F."/>
            <person name="Udriet P."/>
            <person name="Deuasquier M."/>
            <person name="Beaudoing E."/>
            <person name="Johnson S.L."/>
            <person name="Davenport K.W."/>
            <person name="Chain P.S."/>
            <person name="Bindschedler S."/>
            <person name="Junier P."/>
        </authorList>
    </citation>
    <scope>NUCLEOTIDE SEQUENCE [LARGE SCALE GENOMIC DNA]</scope>
    <source>
        <strain evidence="3 8">Ox1</strain>
    </source>
</reference>
<organism evidence="4 6">
    <name type="scientific">Cupriavidus oxalaticus</name>
    <dbReference type="NCBI Taxonomy" id="96344"/>
    <lineage>
        <taxon>Bacteria</taxon>
        <taxon>Pseudomonadati</taxon>
        <taxon>Pseudomonadota</taxon>
        <taxon>Betaproteobacteria</taxon>
        <taxon>Burkholderiales</taxon>
        <taxon>Burkholderiaceae</taxon>
        <taxon>Cupriavidus</taxon>
    </lineage>
</organism>
<dbReference type="RefSeq" id="WP_063238798.1">
    <property type="nucleotide sequence ID" value="NZ_CP032519.1"/>
</dbReference>
<dbReference type="EMBL" id="CP032519">
    <property type="protein sequence ID" value="QEZ46652.1"/>
    <property type="molecule type" value="Genomic_DNA"/>
</dbReference>
<evidence type="ECO:0000313" key="6">
    <source>
        <dbReference type="Proteomes" id="UP000256862"/>
    </source>
</evidence>
<evidence type="ECO:0000313" key="8">
    <source>
        <dbReference type="Proteomes" id="UP000623307"/>
    </source>
</evidence>
<sequence length="152" mass="16486">MLNSFRLFATIVSFTVCVPALAQQRPEVGQPPAILPLESEAAPRLVAYPPLADPLARGVVIIQFKTENFRVMPVFGQDAVKVSPRIGHLHVTIDDWRGTWAHTSLDPVIVVGLAPGDHKIRLELADPSHKILATESVAVTVPDVKASGAHRH</sequence>
<evidence type="ECO:0000256" key="1">
    <source>
        <dbReference type="SAM" id="SignalP"/>
    </source>
</evidence>
<dbReference type="Pfam" id="PF19625">
    <property type="entry name" value="DUF6130"/>
    <property type="match status" value="1"/>
</dbReference>
<keyword evidence="8" id="KW-1185">Reference proteome</keyword>
<evidence type="ECO:0000313" key="5">
    <source>
        <dbReference type="EMBL" id="SPC12528.1"/>
    </source>
</evidence>
<dbReference type="EMBL" id="OGUS01000115">
    <property type="protein sequence ID" value="SPC12528.1"/>
    <property type="molecule type" value="Genomic_DNA"/>
</dbReference>
<reference evidence="6" key="1">
    <citation type="submission" date="2018-01" db="EMBL/GenBank/DDBJ databases">
        <authorList>
            <person name="Gaut B.S."/>
            <person name="Morton B.R."/>
            <person name="Clegg M.T."/>
            <person name="Duvall M.R."/>
        </authorList>
    </citation>
    <scope>NUCLEOTIDE SEQUENCE [LARGE SCALE GENOMIC DNA]</scope>
</reference>
<dbReference type="OrthoDB" id="1493962at2"/>
<name>A0A375FJ57_9BURK</name>
<dbReference type="InterPro" id="IPR046133">
    <property type="entry name" value="DUF6130"/>
</dbReference>
<dbReference type="EMBL" id="CP069812">
    <property type="protein sequence ID" value="QRQ95896.1"/>
    <property type="molecule type" value="Genomic_DNA"/>
</dbReference>
<evidence type="ECO:0000313" key="7">
    <source>
        <dbReference type="Proteomes" id="UP000325743"/>
    </source>
</evidence>
<proteinExistence type="predicted"/>
<feature type="signal peptide" evidence="1">
    <location>
        <begin position="1"/>
        <end position="22"/>
    </location>
</feature>
<dbReference type="Proteomes" id="UP000325743">
    <property type="component" value="Chromosome 2"/>
</dbReference>
<evidence type="ECO:0008006" key="9">
    <source>
        <dbReference type="Google" id="ProtNLM"/>
    </source>
</evidence>
<feature type="chain" id="PRO_5044585553" description="Copper resistance protein CopC" evidence="1">
    <location>
        <begin position="23"/>
        <end position="152"/>
    </location>
</feature>
<dbReference type="AlphaFoldDB" id="A0A375FJ57"/>
<dbReference type="Proteomes" id="UP000623307">
    <property type="component" value="Chromosome 2"/>
</dbReference>
<reference evidence="2 7" key="3">
    <citation type="submission" date="2018-09" db="EMBL/GenBank/DDBJ databases">
        <title>Complete genome sequence of Cupriavidus oxalaticus T2, a bacterium capable of phenol tolerance and degradation.</title>
        <authorList>
            <person name="Yan J."/>
        </authorList>
    </citation>
    <scope>NUCLEOTIDE SEQUENCE [LARGE SCALE GENOMIC DNA]</scope>
    <source>
        <strain evidence="2 7">T2</strain>
    </source>
</reference>
<reference evidence="4" key="2">
    <citation type="submission" date="2018-01" db="EMBL/GenBank/DDBJ databases">
        <authorList>
            <person name="Clerissi C."/>
        </authorList>
    </citation>
    <scope>NUCLEOTIDE SEQUENCE</scope>
    <source>
        <strain evidence="4">Cupriavidus oxalaticus LMG 2235</strain>
    </source>
</reference>
<accession>A0A375FJ57</accession>
<evidence type="ECO:0000313" key="4">
    <source>
        <dbReference type="EMBL" id="SPC06489.1"/>
    </source>
</evidence>
<evidence type="ECO:0000313" key="2">
    <source>
        <dbReference type="EMBL" id="QEZ46652.1"/>
    </source>
</evidence>
<keyword evidence="1" id="KW-0732">Signal</keyword>
<gene>
    <name evidence="5" type="ORF">CO2235_150183</name>
    <name evidence="4" type="ORF">CO2235_U590065</name>
    <name evidence="2" type="ORF">D2917_20800</name>
    <name evidence="3" type="ORF">JTE92_21120</name>
</gene>
<dbReference type="EMBL" id="OGUS01000064">
    <property type="protein sequence ID" value="SPC06489.1"/>
    <property type="molecule type" value="Genomic_DNA"/>
</dbReference>